<dbReference type="REBASE" id="89096">
    <property type="entry name" value="V.GthMAS1ORF17995P"/>
</dbReference>
<dbReference type="InterPro" id="IPR004603">
    <property type="entry name" value="DNA_mismatch_endonuc_vsr"/>
</dbReference>
<dbReference type="NCBIfam" id="TIGR00632">
    <property type="entry name" value="vsr"/>
    <property type="match status" value="1"/>
</dbReference>
<dbReference type="Proteomes" id="UP000018339">
    <property type="component" value="Unassembled WGS sequence"/>
</dbReference>
<dbReference type="AlphaFoldDB" id="A0A7U9P4J5"/>
<accession>A0A7U9P4J5</accession>
<proteinExistence type="inferred from homology"/>
<sequence>MIHLSDNLTKEQRSKTMKAIKSRSQLEDTVSKALWREGYRFRKNDKTLLGKPDISIKKYKVAIFIDSCFWHGCPLHGNMPESNREYWEKKLLRNKNRDQEVNEYYRKMGWNCLRVWEHDLKQDFDQTIKQIKNFIDQAMDG</sequence>
<comment type="similarity">
    <text evidence="6">Belongs to the vsr family.</text>
</comment>
<evidence type="ECO:0000256" key="2">
    <source>
        <dbReference type="ARBA" id="ARBA00022759"/>
    </source>
</evidence>
<keyword evidence="4 6" id="KW-0378">Hydrolase</keyword>
<evidence type="ECO:0000313" key="8">
    <source>
        <dbReference type="EMBL" id="ESU70633.1"/>
    </source>
</evidence>
<dbReference type="PIRSF" id="PIRSF018267">
    <property type="entry name" value="VSR_endonuc"/>
    <property type="match status" value="1"/>
</dbReference>
<keyword evidence="3 6" id="KW-0227">DNA damage</keyword>
<dbReference type="GO" id="GO:0016787">
    <property type="term" value="F:hydrolase activity"/>
    <property type="evidence" value="ECO:0007669"/>
    <property type="project" value="UniProtKB-KW"/>
</dbReference>
<name>A0A7U9P4J5_GEOTM</name>
<dbReference type="GO" id="GO:0004519">
    <property type="term" value="F:endonuclease activity"/>
    <property type="evidence" value="ECO:0007669"/>
    <property type="project" value="UniProtKB-KW"/>
</dbReference>
<dbReference type="Pfam" id="PF03852">
    <property type="entry name" value="Vsr"/>
    <property type="match status" value="1"/>
</dbReference>
<dbReference type="Gene3D" id="3.40.960.10">
    <property type="entry name" value="VSR Endonuclease"/>
    <property type="match status" value="1"/>
</dbReference>
<dbReference type="SUPFAM" id="SSF52980">
    <property type="entry name" value="Restriction endonuclease-like"/>
    <property type="match status" value="1"/>
</dbReference>
<evidence type="ECO:0000256" key="6">
    <source>
        <dbReference type="PIRNR" id="PIRNR018267"/>
    </source>
</evidence>
<keyword evidence="1 6" id="KW-0540">Nuclease</keyword>
<dbReference type="EMBL" id="AYSF01000109">
    <property type="protein sequence ID" value="ESU70633.1"/>
    <property type="molecule type" value="Genomic_DNA"/>
</dbReference>
<keyword evidence="2 6" id="KW-0255">Endonuclease</keyword>
<dbReference type="GO" id="GO:0006298">
    <property type="term" value="P:mismatch repair"/>
    <property type="evidence" value="ECO:0007669"/>
    <property type="project" value="UniProtKB-UniRule"/>
</dbReference>
<dbReference type="InterPro" id="IPR011335">
    <property type="entry name" value="Restrct_endonuc-II-like"/>
</dbReference>
<evidence type="ECO:0000256" key="7">
    <source>
        <dbReference type="SAM" id="MobiDB-lite"/>
    </source>
</evidence>
<dbReference type="CDD" id="cd00221">
    <property type="entry name" value="Vsr"/>
    <property type="match status" value="1"/>
</dbReference>
<comment type="caution">
    <text evidence="8">The sequence shown here is derived from an EMBL/GenBank/DDBJ whole genome shotgun (WGS) entry which is preliminary data.</text>
</comment>
<evidence type="ECO:0000256" key="4">
    <source>
        <dbReference type="ARBA" id="ARBA00022801"/>
    </source>
</evidence>
<feature type="region of interest" description="Disordered" evidence="7">
    <location>
        <begin position="1"/>
        <end position="20"/>
    </location>
</feature>
<evidence type="ECO:0000313" key="9">
    <source>
        <dbReference type="Proteomes" id="UP000018339"/>
    </source>
</evidence>
<protein>
    <recommendedName>
        <fullName evidence="6">Very short patch repair endonuclease</fullName>
        <ecNumber evidence="6">3.1.-.-</ecNumber>
    </recommendedName>
</protein>
<comment type="function">
    <text evidence="6">May nick specific sequences that contain T:G mispairs resulting from m5C-deamination.</text>
</comment>
<reference evidence="8 9" key="1">
    <citation type="journal article" date="2014" name="Genome Announc.">
        <title>Draft Genome Sequence of Geobacillus thermopakistaniensis Strain MAS1.</title>
        <authorList>
            <person name="Siddiqui M.A."/>
            <person name="Rashid N."/>
            <person name="Ayyampalayam S."/>
            <person name="Whitman W.B."/>
        </authorList>
    </citation>
    <scope>NUCLEOTIDE SEQUENCE [LARGE SCALE GENOMIC DNA]</scope>
    <source>
        <strain evidence="8 9">MAS1</strain>
    </source>
</reference>
<evidence type="ECO:0000256" key="3">
    <source>
        <dbReference type="ARBA" id="ARBA00022763"/>
    </source>
</evidence>
<dbReference type="EC" id="3.1.-.-" evidence="6"/>
<evidence type="ECO:0000256" key="5">
    <source>
        <dbReference type="ARBA" id="ARBA00023204"/>
    </source>
</evidence>
<organism evidence="8 9">
    <name type="scientific">Geobacillus thermopakistaniensis (strain MAS1)</name>
    <dbReference type="NCBI Taxonomy" id="1408282"/>
    <lineage>
        <taxon>Bacteria</taxon>
        <taxon>Bacillati</taxon>
        <taxon>Bacillota</taxon>
        <taxon>Bacilli</taxon>
        <taxon>Bacillales</taxon>
        <taxon>Anoxybacillaceae</taxon>
        <taxon>Geobacillus</taxon>
    </lineage>
</organism>
<gene>
    <name evidence="8" type="ORF">T260_18010</name>
</gene>
<keyword evidence="9" id="KW-1185">Reference proteome</keyword>
<keyword evidence="5 6" id="KW-0234">DNA repair</keyword>
<dbReference type="RefSeq" id="WP_023634600.1">
    <property type="nucleotide sequence ID" value="NZ_AYSF01000109.1"/>
</dbReference>
<evidence type="ECO:0000256" key="1">
    <source>
        <dbReference type="ARBA" id="ARBA00022722"/>
    </source>
</evidence>